<keyword evidence="9 18" id="KW-0732">Signal</keyword>
<dbReference type="Proteomes" id="UP001295469">
    <property type="component" value="Chromosome A08"/>
</dbReference>
<keyword evidence="5" id="KW-1003">Cell membrane</keyword>
<accession>A0A817AF10</accession>
<evidence type="ECO:0000256" key="14">
    <source>
        <dbReference type="ARBA" id="ARBA00023180"/>
    </source>
</evidence>
<dbReference type="EC" id="3.1.3.3" evidence="4"/>
<evidence type="ECO:0000256" key="10">
    <source>
        <dbReference type="ARBA" id="ARBA00022801"/>
    </source>
</evidence>
<keyword evidence="11" id="KW-0460">Magnesium</keyword>
<dbReference type="AlphaFoldDB" id="A0A817AF10"/>
<proteinExistence type="predicted"/>
<dbReference type="InterPro" id="IPR036412">
    <property type="entry name" value="HAD-like_sf"/>
</dbReference>
<keyword evidence="6" id="KW-0028">Amino-acid biosynthesis</keyword>
<evidence type="ECO:0000256" key="6">
    <source>
        <dbReference type="ARBA" id="ARBA00022605"/>
    </source>
</evidence>
<evidence type="ECO:0000256" key="1">
    <source>
        <dbReference type="ARBA" id="ARBA00001946"/>
    </source>
</evidence>
<dbReference type="FunFam" id="1.20.58.1040:FF:000001">
    <property type="entry name" value="Glucan endo-1,3-beta-glucosidase 4"/>
    <property type="match status" value="1"/>
</dbReference>
<dbReference type="PANTHER" id="PTHR43344">
    <property type="entry name" value="PHOSPHOSERINE PHOSPHATASE"/>
    <property type="match status" value="1"/>
</dbReference>
<dbReference type="GO" id="GO:0098552">
    <property type="term" value="C:side of membrane"/>
    <property type="evidence" value="ECO:0007669"/>
    <property type="project" value="UniProtKB-KW"/>
</dbReference>
<dbReference type="EMBL" id="HG994362">
    <property type="protein sequence ID" value="CAF2257503.1"/>
    <property type="molecule type" value="Genomic_DNA"/>
</dbReference>
<keyword evidence="13" id="KW-1015">Disulfide bond</keyword>
<evidence type="ECO:0000256" key="9">
    <source>
        <dbReference type="ARBA" id="ARBA00022729"/>
    </source>
</evidence>
<evidence type="ECO:0000256" key="7">
    <source>
        <dbReference type="ARBA" id="ARBA00022622"/>
    </source>
</evidence>
<dbReference type="InterPro" id="IPR023214">
    <property type="entry name" value="HAD_sf"/>
</dbReference>
<sequence length="448" mass="47830">MAVVVLAVILLSMVGHSSGTWCVCREGLSEAMLQKTLDYACGAGADCGPIHQNGPCFNPNTVKSHCSYAVNSFFQKKRQSQGTCDFAGTATVSASDPSYTTCAFPASASGSGTMTPVTTTPSTRVPTTTNTRPYTVTPSTGGGLGIPAGALMEALLTSRVVPVQVPCRKLSSLSADLSCLELRRYPVRRGSVSIMSYSRLVRPVTASVQPQRVSALGNEGNTVPSKEILDLWRGVEAVCFDVDSTVCVDEGIDELAEFCGAGKAVAEWTARAMGGSVPFEEALAARLSLFKPSLSKVDEYLQKTPPRLSPGIEELVKKLRANKIDVYLISGGFRQMINPVASVLGIPRENIFANNLLFGNSGEFVGFDEKEPTSRSGGKAKAVQHIRKGRSYKTMAMIGDGATDLEARKPGGADMFICYAGVQLREAVAAQADWLIFNFEPLITSYIY</sequence>
<dbReference type="NCBIfam" id="TIGR01488">
    <property type="entry name" value="HAD-SF-IB"/>
    <property type="match status" value="1"/>
</dbReference>
<evidence type="ECO:0000256" key="4">
    <source>
        <dbReference type="ARBA" id="ARBA00012640"/>
    </source>
</evidence>
<evidence type="ECO:0000256" key="5">
    <source>
        <dbReference type="ARBA" id="ARBA00022475"/>
    </source>
</evidence>
<comment type="cofactor">
    <cofactor evidence="1">
        <name>Mg(2+)</name>
        <dbReference type="ChEBI" id="CHEBI:18420"/>
    </cofactor>
</comment>
<dbReference type="SMART" id="SM00768">
    <property type="entry name" value="X8"/>
    <property type="match status" value="1"/>
</dbReference>
<protein>
    <recommendedName>
        <fullName evidence="4">phosphoserine phosphatase</fullName>
        <ecNumber evidence="4">3.1.3.3</ecNumber>
    </recommendedName>
</protein>
<dbReference type="Gene3D" id="3.40.50.1000">
    <property type="entry name" value="HAD superfamily/HAD-like"/>
    <property type="match status" value="1"/>
</dbReference>
<feature type="compositionally biased region" description="Low complexity" evidence="17">
    <location>
        <begin position="113"/>
        <end position="139"/>
    </location>
</feature>
<dbReference type="Pfam" id="PF00702">
    <property type="entry name" value="Hydrolase"/>
    <property type="match status" value="1"/>
</dbReference>
<evidence type="ECO:0000256" key="12">
    <source>
        <dbReference type="ARBA" id="ARBA00023136"/>
    </source>
</evidence>
<evidence type="ECO:0000256" key="17">
    <source>
        <dbReference type="SAM" id="MobiDB-lite"/>
    </source>
</evidence>
<dbReference type="Gene3D" id="1.10.150.210">
    <property type="entry name" value="Phosphoserine phosphatase, domain 2"/>
    <property type="match status" value="1"/>
</dbReference>
<dbReference type="GO" id="GO:0005886">
    <property type="term" value="C:plasma membrane"/>
    <property type="evidence" value="ECO:0007669"/>
    <property type="project" value="UniProtKB-SubCell"/>
</dbReference>
<evidence type="ECO:0000256" key="18">
    <source>
        <dbReference type="SAM" id="SignalP"/>
    </source>
</evidence>
<keyword evidence="16" id="KW-0718">Serine biosynthesis</keyword>
<feature type="chain" id="PRO_5032438861" description="phosphoserine phosphatase" evidence="18">
    <location>
        <begin position="20"/>
        <end position="448"/>
    </location>
</feature>
<keyword evidence="8" id="KW-0479">Metal-binding</keyword>
<dbReference type="GO" id="GO:0016787">
    <property type="term" value="F:hydrolase activity"/>
    <property type="evidence" value="ECO:0007669"/>
    <property type="project" value="UniProtKB-KW"/>
</dbReference>
<dbReference type="CDD" id="cd04309">
    <property type="entry name" value="HAD_PSP_eu"/>
    <property type="match status" value="1"/>
</dbReference>
<organism evidence="20">
    <name type="scientific">Brassica napus</name>
    <name type="common">Rape</name>
    <dbReference type="NCBI Taxonomy" id="3708"/>
    <lineage>
        <taxon>Eukaryota</taxon>
        <taxon>Viridiplantae</taxon>
        <taxon>Streptophyta</taxon>
        <taxon>Embryophyta</taxon>
        <taxon>Tracheophyta</taxon>
        <taxon>Spermatophyta</taxon>
        <taxon>Magnoliopsida</taxon>
        <taxon>eudicotyledons</taxon>
        <taxon>Gunneridae</taxon>
        <taxon>Pentapetalae</taxon>
        <taxon>rosids</taxon>
        <taxon>malvids</taxon>
        <taxon>Brassicales</taxon>
        <taxon>Brassicaceae</taxon>
        <taxon>Brassiceae</taxon>
        <taxon>Brassica</taxon>
    </lineage>
</organism>
<keyword evidence="14" id="KW-0325">Glycoprotein</keyword>
<dbReference type="PANTHER" id="PTHR43344:SF2">
    <property type="entry name" value="PHOSPHOSERINE PHOSPHATASE"/>
    <property type="match status" value="1"/>
</dbReference>
<evidence type="ECO:0000256" key="2">
    <source>
        <dbReference type="ARBA" id="ARBA00004609"/>
    </source>
</evidence>
<dbReference type="GO" id="GO:0046872">
    <property type="term" value="F:metal ion binding"/>
    <property type="evidence" value="ECO:0007669"/>
    <property type="project" value="UniProtKB-KW"/>
</dbReference>
<dbReference type="GO" id="GO:0006564">
    <property type="term" value="P:L-serine biosynthetic process"/>
    <property type="evidence" value="ECO:0007669"/>
    <property type="project" value="UniProtKB-KW"/>
</dbReference>
<feature type="region of interest" description="Disordered" evidence="17">
    <location>
        <begin position="113"/>
        <end position="140"/>
    </location>
</feature>
<keyword evidence="7" id="KW-0336">GPI-anchor</keyword>
<evidence type="ECO:0000256" key="3">
    <source>
        <dbReference type="ARBA" id="ARBA00005135"/>
    </source>
</evidence>
<evidence type="ECO:0000256" key="8">
    <source>
        <dbReference type="ARBA" id="ARBA00022723"/>
    </source>
</evidence>
<comment type="subcellular location">
    <subcellularLocation>
        <location evidence="2">Cell membrane</location>
        <topology evidence="2">Lipid-anchor</topology>
        <topology evidence="2">GPI-anchor</topology>
    </subcellularLocation>
</comment>
<gene>
    <name evidence="20" type="ORF">DARMORV10_A08P30280.1</name>
</gene>
<evidence type="ECO:0000259" key="19">
    <source>
        <dbReference type="SMART" id="SM00768"/>
    </source>
</evidence>
<dbReference type="Pfam" id="PF07983">
    <property type="entry name" value="X8"/>
    <property type="match status" value="1"/>
</dbReference>
<dbReference type="InterPro" id="IPR012946">
    <property type="entry name" value="X8"/>
</dbReference>
<evidence type="ECO:0000256" key="11">
    <source>
        <dbReference type="ARBA" id="ARBA00022842"/>
    </source>
</evidence>
<feature type="domain" description="X8" evidence="19">
    <location>
        <begin position="20"/>
        <end position="104"/>
    </location>
</feature>
<evidence type="ECO:0000256" key="16">
    <source>
        <dbReference type="ARBA" id="ARBA00023299"/>
    </source>
</evidence>
<dbReference type="FunFam" id="1.10.150.210:FF:000003">
    <property type="entry name" value="Phosphoserine phosphatase SerB"/>
    <property type="match status" value="1"/>
</dbReference>
<keyword evidence="15" id="KW-0449">Lipoprotein</keyword>
<dbReference type="FunFam" id="3.40.50.1000:FF:000077">
    <property type="entry name" value="Phosphoserine phosphatase, chloroplastic"/>
    <property type="match status" value="1"/>
</dbReference>
<keyword evidence="10" id="KW-0378">Hydrolase</keyword>
<name>A0A817AF10_BRANA</name>
<dbReference type="SUPFAM" id="SSF56784">
    <property type="entry name" value="HAD-like"/>
    <property type="match status" value="1"/>
</dbReference>
<feature type="signal peptide" evidence="18">
    <location>
        <begin position="1"/>
        <end position="19"/>
    </location>
</feature>
<dbReference type="GO" id="GO:0009506">
    <property type="term" value="C:plasmodesma"/>
    <property type="evidence" value="ECO:0007669"/>
    <property type="project" value="UniProtKB-ARBA"/>
</dbReference>
<reference evidence="20" key="1">
    <citation type="submission" date="2021-01" db="EMBL/GenBank/DDBJ databases">
        <authorList>
            <consortium name="Genoscope - CEA"/>
            <person name="William W."/>
        </authorList>
    </citation>
    <scope>NUCLEOTIDE SEQUENCE</scope>
</reference>
<evidence type="ECO:0000313" key="20">
    <source>
        <dbReference type="EMBL" id="CAF2257503.1"/>
    </source>
</evidence>
<keyword evidence="12" id="KW-0472">Membrane</keyword>
<comment type="pathway">
    <text evidence="3">Amino-acid biosynthesis; L-serine biosynthesis; L-serine from 3-phospho-D-glycerate: step 3/3.</text>
</comment>
<evidence type="ECO:0000256" key="15">
    <source>
        <dbReference type="ARBA" id="ARBA00023288"/>
    </source>
</evidence>
<dbReference type="Gene3D" id="1.20.58.1040">
    <property type="match status" value="1"/>
</dbReference>
<dbReference type="InterPro" id="IPR050582">
    <property type="entry name" value="HAD-like_SerB"/>
</dbReference>
<evidence type="ECO:0000256" key="13">
    <source>
        <dbReference type="ARBA" id="ARBA00023157"/>
    </source>
</evidence>